<feature type="transmembrane region" description="Helical" evidence="1">
    <location>
        <begin position="188"/>
        <end position="209"/>
    </location>
</feature>
<protein>
    <submittedName>
        <fullName evidence="3">PH (Pleckstrin Homology) domain-containing protein</fullName>
    </submittedName>
</protein>
<evidence type="ECO:0000313" key="3">
    <source>
        <dbReference type="EMBL" id="PFG74463.1"/>
    </source>
</evidence>
<organism evidence="3 4">
    <name type="scientific">Tepidiforma thermophila (strain KCTC 52669 / CGMCC 1.13589 / G233)</name>
    <dbReference type="NCBI Taxonomy" id="2761530"/>
    <lineage>
        <taxon>Bacteria</taxon>
        <taxon>Bacillati</taxon>
        <taxon>Chloroflexota</taxon>
        <taxon>Tepidiformia</taxon>
        <taxon>Tepidiformales</taxon>
        <taxon>Tepidiformaceae</taxon>
        <taxon>Tepidiforma</taxon>
    </lineage>
</organism>
<dbReference type="Proteomes" id="UP000223071">
    <property type="component" value="Unassembled WGS sequence"/>
</dbReference>
<evidence type="ECO:0000313" key="4">
    <source>
        <dbReference type="Proteomes" id="UP000223071"/>
    </source>
</evidence>
<evidence type="ECO:0000259" key="2">
    <source>
        <dbReference type="Pfam" id="PF10882"/>
    </source>
</evidence>
<dbReference type="InterPro" id="IPR027783">
    <property type="entry name" value="Bacterial_PH-related"/>
</dbReference>
<gene>
    <name evidence="3" type="ORF">A9A59_1693</name>
</gene>
<comment type="caution">
    <text evidence="3">The sequence shown here is derived from an EMBL/GenBank/DDBJ whole genome shotgun (WGS) entry which is preliminary data.</text>
</comment>
<keyword evidence="1" id="KW-0812">Transmembrane</keyword>
<dbReference type="Pfam" id="PF10882">
    <property type="entry name" value="bPH_5"/>
    <property type="match status" value="1"/>
</dbReference>
<feature type="transmembrane region" description="Helical" evidence="1">
    <location>
        <begin position="267"/>
        <end position="289"/>
    </location>
</feature>
<evidence type="ECO:0000256" key="1">
    <source>
        <dbReference type="SAM" id="Phobius"/>
    </source>
</evidence>
<dbReference type="EMBL" id="PDJQ01000001">
    <property type="protein sequence ID" value="PFG74463.1"/>
    <property type="molecule type" value="Genomic_DNA"/>
</dbReference>
<feature type="transmembrane region" description="Helical" evidence="1">
    <location>
        <begin position="240"/>
        <end position="260"/>
    </location>
</feature>
<feature type="domain" description="Bacterial Pleckstrin homology" evidence="2">
    <location>
        <begin position="61"/>
        <end position="159"/>
    </location>
</feature>
<dbReference type="AlphaFoldDB" id="A0A2A9HGJ3"/>
<sequence length="291" mass="30594">MGVIIGGAFAAWAAAVAVIAGNIAWGASPEFKTFLAWLVAAGAFLLALLFAAWAYAVGSLAYTIRPDALEIRWGWRRVVVPIASIQRLVPGRTLEPPEVQGLNWWGCHVGAGDVKRVGYTLFYSTHAEPEELLYVVTDGEAYGLTVQDQAAFAEAIQARAALAPVEERGEQRSLRVGPAALPLWQDRVALWAVGLGGALCAVVCGYVFASYPGLPEVVELSFPALGGIVRVGDRSELLGIAYLAAAIYAGNVLAGAALHAFERAAGLWLFTSGALLQAVLFGAALIAFANA</sequence>
<name>A0A2A9HGJ3_TEPT2</name>
<accession>A0A2A9HGJ3</accession>
<feature type="transmembrane region" description="Helical" evidence="1">
    <location>
        <begin position="36"/>
        <end position="62"/>
    </location>
</feature>
<keyword evidence="1" id="KW-0472">Membrane</keyword>
<keyword evidence="4" id="KW-1185">Reference proteome</keyword>
<reference evidence="3 4" key="1">
    <citation type="submission" date="2017-09" db="EMBL/GenBank/DDBJ databases">
        <title>Sequencing the genomes of two abundant thermophiles in Great Basin hot springs: Thermocrinis jamiesonii and novel Chloroflexi Thermoflexus hugenholtzii.</title>
        <authorList>
            <person name="Hedlund B."/>
        </authorList>
    </citation>
    <scope>NUCLEOTIDE SEQUENCE [LARGE SCALE GENOMIC DNA]</scope>
    <source>
        <strain evidence="3 4">G233</strain>
    </source>
</reference>
<keyword evidence="1" id="KW-1133">Transmembrane helix</keyword>
<proteinExistence type="predicted"/>